<name>A0A8K0DLB8_9ROSA</name>
<dbReference type="Proteomes" id="UP000796880">
    <property type="component" value="Unassembled WGS sequence"/>
</dbReference>
<evidence type="ECO:0000313" key="2">
    <source>
        <dbReference type="EMBL" id="KAF3432531.1"/>
    </source>
</evidence>
<gene>
    <name evidence="2" type="ORF">FNV43_RR27271</name>
</gene>
<evidence type="ECO:0000313" key="3">
    <source>
        <dbReference type="Proteomes" id="UP000796880"/>
    </source>
</evidence>
<sequence>MDSSVRMLTDNEMYSAKVTIKSFLNSAAKTIKEKLSTMQLAIGRKFPLHNYDIVEFEVVGVMVPNVQEMPLIATVHHDGGRKPSDIAPVVEDKPYVDVDTDRVHSVFAKPGADTPDTYRRHSAPSPHIATESTSVEVRLCAMEEKLSIMDSIISSTDSRLSSMDSTQSSMDSRLSSMENKLDCLIKLFSSAYNTTGVQLDEDDDQCFDKVGGEEVGAGDAQRIDHAINHLVPPVSISSSPIVESEYSVKIFTQMSYRKLTGGRRKKRAAKTIESPHDLRLDFFNSNKENYNFGEEMLEFLNGKEPMMNIKSCTAYDRVNIGIVQFIGEVLPKF</sequence>
<accession>A0A8K0DLB8</accession>
<dbReference type="AlphaFoldDB" id="A0A8K0DLB8"/>
<dbReference type="EMBL" id="VOIH02000012">
    <property type="protein sequence ID" value="KAF3432531.1"/>
    <property type="molecule type" value="Genomic_DNA"/>
</dbReference>
<keyword evidence="3" id="KW-1185">Reference proteome</keyword>
<dbReference type="OrthoDB" id="1194650at2759"/>
<feature type="region of interest" description="Disordered" evidence="1">
    <location>
        <begin position="109"/>
        <end position="130"/>
    </location>
</feature>
<organism evidence="2 3">
    <name type="scientific">Rhamnella rubrinervis</name>
    <dbReference type="NCBI Taxonomy" id="2594499"/>
    <lineage>
        <taxon>Eukaryota</taxon>
        <taxon>Viridiplantae</taxon>
        <taxon>Streptophyta</taxon>
        <taxon>Embryophyta</taxon>
        <taxon>Tracheophyta</taxon>
        <taxon>Spermatophyta</taxon>
        <taxon>Magnoliopsida</taxon>
        <taxon>eudicotyledons</taxon>
        <taxon>Gunneridae</taxon>
        <taxon>Pentapetalae</taxon>
        <taxon>rosids</taxon>
        <taxon>fabids</taxon>
        <taxon>Rosales</taxon>
        <taxon>Rhamnaceae</taxon>
        <taxon>rhamnoid group</taxon>
        <taxon>Rhamneae</taxon>
        <taxon>Rhamnella</taxon>
    </lineage>
</organism>
<evidence type="ECO:0000256" key="1">
    <source>
        <dbReference type="SAM" id="MobiDB-lite"/>
    </source>
</evidence>
<proteinExistence type="predicted"/>
<comment type="caution">
    <text evidence="2">The sequence shown here is derived from an EMBL/GenBank/DDBJ whole genome shotgun (WGS) entry which is preliminary data.</text>
</comment>
<protein>
    <submittedName>
        <fullName evidence="2">Uncharacterized protein</fullName>
    </submittedName>
</protein>
<reference evidence="2" key="1">
    <citation type="submission" date="2020-03" db="EMBL/GenBank/DDBJ databases">
        <title>A high-quality chromosome-level genome assembly of a woody plant with both climbing and erect habits, Rhamnella rubrinervis.</title>
        <authorList>
            <person name="Lu Z."/>
            <person name="Yang Y."/>
            <person name="Zhu X."/>
            <person name="Sun Y."/>
        </authorList>
    </citation>
    <scope>NUCLEOTIDE SEQUENCE</scope>
    <source>
        <strain evidence="2">BYM</strain>
        <tissue evidence="2">Leaf</tissue>
    </source>
</reference>